<dbReference type="Proteomes" id="UP000501891">
    <property type="component" value="Chromosome"/>
</dbReference>
<dbReference type="EMBL" id="CP051775">
    <property type="protein sequence ID" value="QJE74090.1"/>
    <property type="molecule type" value="Genomic_DNA"/>
</dbReference>
<keyword evidence="1" id="KW-1277">Toxin-antitoxin system</keyword>
<dbReference type="KEGG" id="acru:HHL28_14215"/>
<sequence>MRLVIEKAAARRLLEMPPAQARALRAKLEAIAADPFGPHPHVTALQGEKDTFRVRQGDWRAVYVVERAADTVRVRIIDVRGQVYR</sequence>
<reference evidence="2" key="1">
    <citation type="submission" date="2020-04" db="EMBL/GenBank/DDBJ databases">
        <title>A desert anoxygenic phototrophic bacterium fixes CO2 using RubisCO under aerobic conditions.</title>
        <authorList>
            <person name="Tang K."/>
        </authorList>
    </citation>
    <scope>NUCLEOTIDE SEQUENCE [LARGE SCALE GENOMIC DNA]</scope>
    <source>
        <strain evidence="2">MIMtkB3</strain>
    </source>
</reference>
<dbReference type="AlphaFoldDB" id="A0A858R9E0"/>
<accession>A0A858R9E0</accession>
<organism evidence="2 3">
    <name type="scientific">Aerophototrophica crusticola</name>
    <dbReference type="NCBI Taxonomy" id="1709002"/>
    <lineage>
        <taxon>Bacteria</taxon>
        <taxon>Pseudomonadati</taxon>
        <taxon>Pseudomonadota</taxon>
        <taxon>Alphaproteobacteria</taxon>
        <taxon>Rhodospirillales</taxon>
        <taxon>Rhodospirillaceae</taxon>
        <taxon>Aerophototrophica</taxon>
    </lineage>
</organism>
<dbReference type="Gene3D" id="3.30.2310.20">
    <property type="entry name" value="RelE-like"/>
    <property type="match status" value="1"/>
</dbReference>
<gene>
    <name evidence="2" type="ORF">HHL28_14215</name>
</gene>
<dbReference type="SUPFAM" id="SSF143011">
    <property type="entry name" value="RelE-like"/>
    <property type="match status" value="1"/>
</dbReference>
<name>A0A858R9E0_9PROT</name>
<keyword evidence="3" id="KW-1185">Reference proteome</keyword>
<protein>
    <submittedName>
        <fullName evidence="2">Type II toxin-antitoxin system RelE/ParE family toxin</fullName>
    </submittedName>
</protein>
<evidence type="ECO:0000313" key="3">
    <source>
        <dbReference type="Proteomes" id="UP000501891"/>
    </source>
</evidence>
<dbReference type="InterPro" id="IPR035093">
    <property type="entry name" value="RelE/ParE_toxin_dom_sf"/>
</dbReference>
<dbReference type="Pfam" id="PF05016">
    <property type="entry name" value="ParE_toxin"/>
    <property type="match status" value="1"/>
</dbReference>
<dbReference type="InterPro" id="IPR007712">
    <property type="entry name" value="RelE/ParE_toxin"/>
</dbReference>
<proteinExistence type="predicted"/>
<evidence type="ECO:0000256" key="1">
    <source>
        <dbReference type="ARBA" id="ARBA00022649"/>
    </source>
</evidence>
<evidence type="ECO:0000313" key="2">
    <source>
        <dbReference type="EMBL" id="QJE74090.1"/>
    </source>
</evidence>